<keyword evidence="2" id="KW-1185">Reference proteome</keyword>
<name>A0AAV5WPY6_9BILA</name>
<proteinExistence type="predicted"/>
<dbReference type="EMBL" id="BTSY01000006">
    <property type="protein sequence ID" value="GMT32650.1"/>
    <property type="molecule type" value="Genomic_DNA"/>
</dbReference>
<organism evidence="1 2">
    <name type="scientific">Pristionchus fissidentatus</name>
    <dbReference type="NCBI Taxonomy" id="1538716"/>
    <lineage>
        <taxon>Eukaryota</taxon>
        <taxon>Metazoa</taxon>
        <taxon>Ecdysozoa</taxon>
        <taxon>Nematoda</taxon>
        <taxon>Chromadorea</taxon>
        <taxon>Rhabditida</taxon>
        <taxon>Rhabditina</taxon>
        <taxon>Diplogasteromorpha</taxon>
        <taxon>Diplogasteroidea</taxon>
        <taxon>Neodiplogasteridae</taxon>
        <taxon>Pristionchus</taxon>
    </lineage>
</organism>
<feature type="non-terminal residue" evidence="1">
    <location>
        <position position="1"/>
    </location>
</feature>
<evidence type="ECO:0000313" key="1">
    <source>
        <dbReference type="EMBL" id="GMT32650.1"/>
    </source>
</evidence>
<dbReference type="Proteomes" id="UP001432322">
    <property type="component" value="Unassembled WGS sequence"/>
</dbReference>
<dbReference type="AlphaFoldDB" id="A0AAV5WPY6"/>
<comment type="caution">
    <text evidence="1">The sequence shown here is derived from an EMBL/GenBank/DDBJ whole genome shotgun (WGS) entry which is preliminary data.</text>
</comment>
<accession>A0AAV5WPY6</accession>
<gene>
    <name evidence="1" type="ORF">PFISCL1PPCAC_23947</name>
</gene>
<sequence length="173" mass="19857">GYVDRAYVITNGLDNPHSLLSVVDEVSEYLPFYEVLVFQRNSPGGFYNFHRSDSRAVHVNVVNSEEGIEAAFRVDSEALPTMVIMHTDARKPHEIVTREADSILGADPPHRVNFILSTSMRPSLERIRSLMPIYSPLYWICSTCRYRYVINQNDDVTKNDLRLDGIYVPNYLM</sequence>
<evidence type="ECO:0000313" key="2">
    <source>
        <dbReference type="Proteomes" id="UP001432322"/>
    </source>
</evidence>
<protein>
    <submittedName>
        <fullName evidence="1">Uncharacterized protein</fullName>
    </submittedName>
</protein>
<reference evidence="1" key="1">
    <citation type="submission" date="2023-10" db="EMBL/GenBank/DDBJ databases">
        <title>Genome assembly of Pristionchus species.</title>
        <authorList>
            <person name="Yoshida K."/>
            <person name="Sommer R.J."/>
        </authorList>
    </citation>
    <scope>NUCLEOTIDE SEQUENCE</scope>
    <source>
        <strain evidence="1">RS5133</strain>
    </source>
</reference>